<keyword evidence="8" id="KW-0812">Transmembrane</keyword>
<evidence type="ECO:0000256" key="5">
    <source>
        <dbReference type="ARBA" id="ARBA00022801"/>
    </source>
</evidence>
<keyword evidence="8" id="KW-0472">Membrane</keyword>
<dbReference type="EC" id="3.1.3.2" evidence="3"/>
<dbReference type="GO" id="GO:0003993">
    <property type="term" value="F:acid phosphatase activity"/>
    <property type="evidence" value="ECO:0007669"/>
    <property type="project" value="UniProtKB-EC"/>
</dbReference>
<evidence type="ECO:0000256" key="2">
    <source>
        <dbReference type="ARBA" id="ARBA00005375"/>
    </source>
</evidence>
<dbReference type="InterPro" id="IPR050645">
    <property type="entry name" value="Histidine_acid_phosphatase"/>
</dbReference>
<name>A0A1B6FYN4_9HEMI</name>
<comment type="catalytic activity">
    <reaction evidence="1">
        <text>a phosphate monoester + H2O = an alcohol + phosphate</text>
        <dbReference type="Rhea" id="RHEA:15017"/>
        <dbReference type="ChEBI" id="CHEBI:15377"/>
        <dbReference type="ChEBI" id="CHEBI:30879"/>
        <dbReference type="ChEBI" id="CHEBI:43474"/>
        <dbReference type="ChEBI" id="CHEBI:67140"/>
        <dbReference type="EC" id="3.1.3.2"/>
    </reaction>
</comment>
<proteinExistence type="inferred from homology"/>
<gene>
    <name evidence="9" type="ORF">g.44571</name>
</gene>
<accession>A0A1B6FYN4</accession>
<dbReference type="AlphaFoldDB" id="A0A1B6FYN4"/>
<reference evidence="9" key="1">
    <citation type="submission" date="2015-11" db="EMBL/GenBank/DDBJ databases">
        <title>De novo transcriptome assembly of four potential Pierce s Disease insect vectors from Arizona vineyards.</title>
        <authorList>
            <person name="Tassone E.E."/>
        </authorList>
    </citation>
    <scope>NUCLEOTIDE SEQUENCE</scope>
</reference>
<keyword evidence="8" id="KW-1133">Transmembrane helix</keyword>
<dbReference type="Gene3D" id="3.40.50.1240">
    <property type="entry name" value="Phosphoglycerate mutase-like"/>
    <property type="match status" value="1"/>
</dbReference>
<protein>
    <recommendedName>
        <fullName evidence="3">acid phosphatase</fullName>
        <ecNumber evidence="3">3.1.3.2</ecNumber>
    </recommendedName>
</protein>
<dbReference type="SUPFAM" id="SSF53254">
    <property type="entry name" value="Phosphoglycerate mutase-like"/>
    <property type="match status" value="1"/>
</dbReference>
<sequence>MEESRSFLIQFAKRPKRNVFTTVVILGGIIIAFLFAYTAFGEDHEKISLKQANIIFRHGDKTPTSTYSNDPFKEAVFWPEGWGQLTKKGKQQMYELGELLRVRYGQFVGPYSLQAVS</sequence>
<comment type="similarity">
    <text evidence="2">Belongs to the histidine acid phosphatase family.</text>
</comment>
<evidence type="ECO:0000256" key="7">
    <source>
        <dbReference type="ARBA" id="ARBA00023180"/>
    </source>
</evidence>
<keyword evidence="6" id="KW-1015">Disulfide bond</keyword>
<dbReference type="InterPro" id="IPR000560">
    <property type="entry name" value="His_Pase_clade-2"/>
</dbReference>
<evidence type="ECO:0000313" key="9">
    <source>
        <dbReference type="EMBL" id="JAS55295.1"/>
    </source>
</evidence>
<evidence type="ECO:0000256" key="6">
    <source>
        <dbReference type="ARBA" id="ARBA00023157"/>
    </source>
</evidence>
<keyword evidence="4" id="KW-0732">Signal</keyword>
<keyword evidence="7" id="KW-0325">Glycoprotein</keyword>
<dbReference type="PANTHER" id="PTHR11567">
    <property type="entry name" value="ACID PHOSPHATASE-RELATED"/>
    <property type="match status" value="1"/>
</dbReference>
<dbReference type="PANTHER" id="PTHR11567:SF211">
    <property type="entry name" value="PROSTATIC ACID PHOSPHATASE"/>
    <property type="match status" value="1"/>
</dbReference>
<organism evidence="9">
    <name type="scientific">Cuerna arida</name>
    <dbReference type="NCBI Taxonomy" id="1464854"/>
    <lineage>
        <taxon>Eukaryota</taxon>
        <taxon>Metazoa</taxon>
        <taxon>Ecdysozoa</taxon>
        <taxon>Arthropoda</taxon>
        <taxon>Hexapoda</taxon>
        <taxon>Insecta</taxon>
        <taxon>Pterygota</taxon>
        <taxon>Neoptera</taxon>
        <taxon>Paraneoptera</taxon>
        <taxon>Hemiptera</taxon>
        <taxon>Auchenorrhyncha</taxon>
        <taxon>Membracoidea</taxon>
        <taxon>Cicadellidae</taxon>
        <taxon>Cicadellinae</taxon>
        <taxon>Proconiini</taxon>
        <taxon>Cuerna</taxon>
    </lineage>
</organism>
<dbReference type="EMBL" id="GECZ01014474">
    <property type="protein sequence ID" value="JAS55295.1"/>
    <property type="molecule type" value="Transcribed_RNA"/>
</dbReference>
<keyword evidence="5" id="KW-0378">Hydrolase</keyword>
<dbReference type="InterPro" id="IPR029033">
    <property type="entry name" value="His_PPase_superfam"/>
</dbReference>
<evidence type="ECO:0000256" key="3">
    <source>
        <dbReference type="ARBA" id="ARBA00012646"/>
    </source>
</evidence>
<evidence type="ECO:0000256" key="8">
    <source>
        <dbReference type="SAM" id="Phobius"/>
    </source>
</evidence>
<evidence type="ECO:0000256" key="4">
    <source>
        <dbReference type="ARBA" id="ARBA00022729"/>
    </source>
</evidence>
<evidence type="ECO:0000256" key="1">
    <source>
        <dbReference type="ARBA" id="ARBA00000032"/>
    </source>
</evidence>
<feature type="transmembrane region" description="Helical" evidence="8">
    <location>
        <begin position="20"/>
        <end position="40"/>
    </location>
</feature>
<dbReference type="Pfam" id="PF00328">
    <property type="entry name" value="His_Phos_2"/>
    <property type="match status" value="1"/>
</dbReference>